<proteinExistence type="predicted"/>
<name>A0A6M3LXE5_9ZZZZ</name>
<dbReference type="InterPro" id="IPR029044">
    <property type="entry name" value="Nucleotide-diphossugar_trans"/>
</dbReference>
<dbReference type="EMBL" id="MT143677">
    <property type="protein sequence ID" value="QJA99997.1"/>
    <property type="molecule type" value="Genomic_DNA"/>
</dbReference>
<dbReference type="SUPFAM" id="SSF53448">
    <property type="entry name" value="Nucleotide-diphospho-sugar transferases"/>
    <property type="match status" value="1"/>
</dbReference>
<accession>A0A6M3LXE5</accession>
<dbReference type="AlphaFoldDB" id="A0A6M3LXE5"/>
<evidence type="ECO:0000313" key="1">
    <source>
        <dbReference type="EMBL" id="QJA99997.1"/>
    </source>
</evidence>
<reference evidence="1" key="1">
    <citation type="submission" date="2020-03" db="EMBL/GenBank/DDBJ databases">
        <title>The deep terrestrial virosphere.</title>
        <authorList>
            <person name="Holmfeldt K."/>
            <person name="Nilsson E."/>
            <person name="Simone D."/>
            <person name="Lopez-Fernandez M."/>
            <person name="Wu X."/>
            <person name="de Brujin I."/>
            <person name="Lundin D."/>
            <person name="Andersson A."/>
            <person name="Bertilsson S."/>
            <person name="Dopson M."/>
        </authorList>
    </citation>
    <scope>NUCLEOTIDE SEQUENCE</scope>
    <source>
        <strain evidence="1">MM171A00736</strain>
    </source>
</reference>
<dbReference type="Gene3D" id="3.90.550.10">
    <property type="entry name" value="Spore Coat Polysaccharide Biosynthesis Protein SpsA, Chain A"/>
    <property type="match status" value="1"/>
</dbReference>
<organism evidence="1">
    <name type="scientific">viral metagenome</name>
    <dbReference type="NCBI Taxonomy" id="1070528"/>
    <lineage>
        <taxon>unclassified sequences</taxon>
        <taxon>metagenomes</taxon>
        <taxon>organismal metagenomes</taxon>
    </lineage>
</organism>
<sequence length="303" mass="34594">MHLNDILVDHVRSIRSLTKHPYSLNIIDNQMHPEARRDLENKLPDMEILETEGIHHTFPVGANKAIDTLSKDYLFLSHTDMLMSHNWLTALAQDLENTEKRYSVPASVSPILLFYPRLQTSPDKDLMLKTLRTQRLMEPDKVKNYMNIHGVPHSPWEGQELAVSNPGIITDNGWRLGGAYMASKKFFDEVGHYDPMMNRMNDKSYGIKALMTRCKVMTSNGVYLHHIGGLHKTSGCYAGEGYYEDGIHKAYGSETLGAYYQFKKKWGFTVFNKVQDGSIWRELHAAQENGAGKALIDKYRKMG</sequence>
<evidence type="ECO:0008006" key="2">
    <source>
        <dbReference type="Google" id="ProtNLM"/>
    </source>
</evidence>
<gene>
    <name evidence="1" type="ORF">MM171A00736_0013</name>
</gene>
<protein>
    <recommendedName>
        <fullName evidence="2">Glycosyltransferase</fullName>
    </recommendedName>
</protein>